<keyword evidence="2" id="KW-1185">Reference proteome</keyword>
<dbReference type="Proteomes" id="UP000602260">
    <property type="component" value="Unassembled WGS sequence"/>
</dbReference>
<evidence type="ECO:0000313" key="2">
    <source>
        <dbReference type="Proteomes" id="UP000602260"/>
    </source>
</evidence>
<evidence type="ECO:0000313" key="1">
    <source>
        <dbReference type="EMBL" id="MBC5716937.1"/>
    </source>
</evidence>
<proteinExistence type="predicted"/>
<gene>
    <name evidence="1" type="ORF">H8S55_06360</name>
</gene>
<name>A0A8J6J4T1_9FIRM</name>
<dbReference type="AlphaFoldDB" id="A0A8J6J4T1"/>
<protein>
    <submittedName>
        <fullName evidence="1">Uncharacterized protein</fullName>
    </submittedName>
</protein>
<accession>A0A8J6J4T1</accession>
<sequence length="201" mass="22947">MGTYTDFTGAIRITPCLKDPLAGRFRQFLGIRHMKRDVKILEALFPTLEERKAVTLFGDGDFGEDGAFFLPIHTRDLTRRICLHERYAEGLTDERDMNMTPGPCPSLYCDLELRNDPDNGHSYLGWNEAEKAYYITDWIGCIAEWLSKLGYHLDGKMFAVVEGGMSYYTITVDGDKVTSEEFIPDATYVDEFYACEESEDT</sequence>
<dbReference type="EMBL" id="JACOPN010000003">
    <property type="protein sequence ID" value="MBC5716937.1"/>
    <property type="molecule type" value="Genomic_DNA"/>
</dbReference>
<reference evidence="1" key="1">
    <citation type="submission" date="2020-08" db="EMBL/GenBank/DDBJ databases">
        <title>Genome public.</title>
        <authorList>
            <person name="Liu C."/>
            <person name="Sun Q."/>
        </authorList>
    </citation>
    <scope>NUCLEOTIDE SEQUENCE</scope>
    <source>
        <strain evidence="1">BX5</strain>
    </source>
</reference>
<dbReference type="RefSeq" id="WP_186878256.1">
    <property type="nucleotide sequence ID" value="NZ_JACOPN010000003.1"/>
</dbReference>
<comment type="caution">
    <text evidence="1">The sequence shown here is derived from an EMBL/GenBank/DDBJ whole genome shotgun (WGS) entry which is preliminary data.</text>
</comment>
<organism evidence="1 2">
    <name type="scientific">Flintibacter faecis</name>
    <dbReference type="NCBI Taxonomy" id="2763047"/>
    <lineage>
        <taxon>Bacteria</taxon>
        <taxon>Bacillati</taxon>
        <taxon>Bacillota</taxon>
        <taxon>Clostridia</taxon>
        <taxon>Eubacteriales</taxon>
        <taxon>Flintibacter</taxon>
    </lineage>
</organism>